<evidence type="ECO:0000256" key="8">
    <source>
        <dbReference type="PIRSR" id="PIRSR000808-1"/>
    </source>
</evidence>
<accession>A0A1J5IQI9</accession>
<gene>
    <name evidence="12" type="ORF">AUK40_01010</name>
</gene>
<dbReference type="InterPro" id="IPR005849">
    <property type="entry name" value="GalP_Utransf_N"/>
</dbReference>
<evidence type="ECO:0000259" key="10">
    <source>
        <dbReference type="Pfam" id="PF01087"/>
    </source>
</evidence>
<dbReference type="PANTHER" id="PTHR42763:SF2">
    <property type="entry name" value="ADP-GLUCOSE PHOSPHORYLASE"/>
    <property type="match status" value="1"/>
</dbReference>
<name>A0A1J5IQI9_9BACT</name>
<protein>
    <recommendedName>
        <fullName evidence="7">Galactose-1-phosphate uridylyltransferase</fullName>
        <ecNumber evidence="7">2.7.7.12</ecNumber>
    </recommendedName>
</protein>
<dbReference type="PANTHER" id="PTHR42763">
    <property type="entry name" value="ADP-GLUCOSE PHOSPHORYLASE"/>
    <property type="match status" value="1"/>
</dbReference>
<dbReference type="Gene3D" id="3.30.428.10">
    <property type="entry name" value="HIT-like"/>
    <property type="match status" value="2"/>
</dbReference>
<dbReference type="EC" id="2.7.7.12" evidence="7"/>
<evidence type="ECO:0000256" key="7">
    <source>
        <dbReference type="NCBIfam" id="TIGR00209"/>
    </source>
</evidence>
<keyword evidence="3 12" id="KW-0548">Nucleotidyltransferase</keyword>
<dbReference type="Pfam" id="PF02744">
    <property type="entry name" value="GalP_UDP_tr_C"/>
    <property type="match status" value="1"/>
</dbReference>
<evidence type="ECO:0000256" key="6">
    <source>
        <dbReference type="ARBA" id="ARBA00023277"/>
    </source>
</evidence>
<dbReference type="AlphaFoldDB" id="A0A1J5IQI9"/>
<sequence>MSELRFNPFSEEWVIVAVERATRPESFSTKPVVKAAPKAQCPFCYGYEDMTPPEVHAVAVKGRERLPNTPDWQMRVVPNKFSALSRDIIPDGQFLDMASCSTTTCLAYGYGSHEVVISSPAHDKTIGQLEQPQVELIVETYQRRYRVLAKDKLVKYIQIICNNGKEGGASLEHPHSQIFAMPIVPKVIQTEIGTLDAYRKKNKKCLMCETVEEARKRDLIVYENEAFVVFCPLWAKMPFETWIVPKAHEARFEDMTEPKRQLFTKSLRMLLQKIYMKLNGPPYNYYIHTAPVSHGEDKPVDFHWHLEFVARLNTQAGLEYGSGVFINTMVPEKAAEFLR</sequence>
<organism evidence="12 13">
    <name type="scientific">Candidatus Wirthbacteria bacterium CG2_30_54_11</name>
    <dbReference type="NCBI Taxonomy" id="1817892"/>
    <lineage>
        <taxon>Bacteria</taxon>
        <taxon>Candidatus Wirthbacteria</taxon>
    </lineage>
</organism>
<feature type="binding site" evidence="9">
    <location>
        <position position="41"/>
    </location>
    <ligand>
        <name>Zn(2+)</name>
        <dbReference type="ChEBI" id="CHEBI:29105"/>
    </ligand>
</feature>
<dbReference type="GO" id="GO:0008108">
    <property type="term" value="F:UDP-glucose:hexose-1-phosphate uridylyltransferase activity"/>
    <property type="evidence" value="ECO:0007669"/>
    <property type="project" value="UniProtKB-UniRule"/>
</dbReference>
<evidence type="ECO:0000256" key="1">
    <source>
        <dbReference type="ARBA" id="ARBA00010951"/>
    </source>
</evidence>
<feature type="domain" description="Galactose-1-phosphate uridyl transferase N-terminal" evidence="10">
    <location>
        <begin position="2"/>
        <end position="185"/>
    </location>
</feature>
<dbReference type="InterPro" id="IPR036265">
    <property type="entry name" value="HIT-like_sf"/>
</dbReference>
<keyword evidence="2 12" id="KW-0808">Transferase</keyword>
<dbReference type="PIRSF" id="PIRSF000808">
    <property type="entry name" value="GalT"/>
    <property type="match status" value="1"/>
</dbReference>
<dbReference type="InterPro" id="IPR005850">
    <property type="entry name" value="GalP_Utransf_C"/>
</dbReference>
<comment type="caution">
    <text evidence="12">The sequence shown here is derived from an EMBL/GenBank/DDBJ whole genome shotgun (WGS) entry which is preliminary data.</text>
</comment>
<comment type="cofactor">
    <cofactor evidence="9">
        <name>Zn(2+)</name>
        <dbReference type="ChEBI" id="CHEBI:29105"/>
    </cofactor>
    <text evidence="9">Binds 1 zinc ion per subunit.</text>
</comment>
<evidence type="ECO:0000259" key="11">
    <source>
        <dbReference type="Pfam" id="PF02744"/>
    </source>
</evidence>
<keyword evidence="5 9" id="KW-0862">Zinc</keyword>
<dbReference type="Pfam" id="PF01087">
    <property type="entry name" value="GalP_UDP_transf"/>
    <property type="match status" value="1"/>
</dbReference>
<keyword evidence="6" id="KW-0119">Carbohydrate metabolism</keyword>
<feature type="binding site" evidence="9">
    <location>
        <position position="44"/>
    </location>
    <ligand>
        <name>Zn(2+)</name>
        <dbReference type="ChEBI" id="CHEBI:29105"/>
    </ligand>
</feature>
<dbReference type="SUPFAM" id="SSF54197">
    <property type="entry name" value="HIT-like"/>
    <property type="match status" value="2"/>
</dbReference>
<evidence type="ECO:0000256" key="3">
    <source>
        <dbReference type="ARBA" id="ARBA00022695"/>
    </source>
</evidence>
<dbReference type="GO" id="GO:0008270">
    <property type="term" value="F:zinc ion binding"/>
    <property type="evidence" value="ECO:0007669"/>
    <property type="project" value="InterPro"/>
</dbReference>
<dbReference type="UniPathway" id="UPA00214"/>
<feature type="active site" description="Tele-UMP-histidine intermediate" evidence="8">
    <location>
        <position position="175"/>
    </location>
</feature>
<evidence type="ECO:0000256" key="2">
    <source>
        <dbReference type="ARBA" id="ARBA00022679"/>
    </source>
</evidence>
<keyword evidence="4 9" id="KW-0479">Metal-binding</keyword>
<evidence type="ECO:0000256" key="9">
    <source>
        <dbReference type="PIRSR" id="PIRSR000808-3"/>
    </source>
</evidence>
<comment type="similarity">
    <text evidence="1">Belongs to the galactose-1-phosphate uridylyltransferase type 1 family.</text>
</comment>
<feature type="domain" description="Galactose-1-phosphate uridyl transferase C-terminal" evidence="11">
    <location>
        <begin position="193"/>
        <end position="307"/>
    </location>
</feature>
<dbReference type="NCBIfam" id="TIGR00209">
    <property type="entry name" value="galT_1"/>
    <property type="match status" value="1"/>
</dbReference>
<reference evidence="12" key="1">
    <citation type="journal article" date="2016" name="Environ. Microbiol.">
        <title>Genomic resolution of a cold subsurface aquifer community provides metabolic insights for novel microbes adapted to high CO concentrations.</title>
        <authorList>
            <person name="Probst A.J."/>
            <person name="Castelle C.J."/>
            <person name="Singh A."/>
            <person name="Brown C.T."/>
            <person name="Anantharaman K."/>
            <person name="Sharon I."/>
            <person name="Hug L.A."/>
            <person name="Burstein D."/>
            <person name="Emerson J.B."/>
            <person name="Thomas B.C."/>
            <person name="Banfield J.F."/>
        </authorList>
    </citation>
    <scope>NUCLEOTIDE SEQUENCE [LARGE SCALE GENOMIC DNA]</scope>
    <source>
        <strain evidence="12">CG2_30_54_11</strain>
    </source>
</reference>
<dbReference type="Proteomes" id="UP000183245">
    <property type="component" value="Unassembled WGS sequence"/>
</dbReference>
<evidence type="ECO:0000313" key="12">
    <source>
        <dbReference type="EMBL" id="OIP98963.1"/>
    </source>
</evidence>
<proteinExistence type="inferred from homology"/>
<evidence type="ECO:0000256" key="5">
    <source>
        <dbReference type="ARBA" id="ARBA00022833"/>
    </source>
</evidence>
<feature type="binding site" evidence="9">
    <location>
        <position position="173"/>
    </location>
    <ligand>
        <name>Zn(2+)</name>
        <dbReference type="ChEBI" id="CHEBI:29105"/>
    </ligand>
</feature>
<dbReference type="InterPro" id="IPR001937">
    <property type="entry name" value="GalP_UDPtransf1"/>
</dbReference>
<evidence type="ECO:0000256" key="4">
    <source>
        <dbReference type="ARBA" id="ARBA00022723"/>
    </source>
</evidence>
<dbReference type="STRING" id="1817892.AUK40_01010"/>
<evidence type="ECO:0000313" key="13">
    <source>
        <dbReference type="Proteomes" id="UP000183245"/>
    </source>
</evidence>
<dbReference type="InterPro" id="IPR053177">
    <property type="entry name" value="ADP-glucose_phosphorylase"/>
</dbReference>
<dbReference type="GO" id="GO:0006012">
    <property type="term" value="P:galactose metabolic process"/>
    <property type="evidence" value="ECO:0007669"/>
    <property type="project" value="UniProtKB-UniRule"/>
</dbReference>
<feature type="binding site" evidence="9">
    <location>
        <position position="122"/>
    </location>
    <ligand>
        <name>Zn(2+)</name>
        <dbReference type="ChEBI" id="CHEBI:29105"/>
    </ligand>
</feature>
<dbReference type="EMBL" id="MNZT01000019">
    <property type="protein sequence ID" value="OIP98963.1"/>
    <property type="molecule type" value="Genomic_DNA"/>
</dbReference>